<protein>
    <submittedName>
        <fullName evidence="1">Uncharacterized protein</fullName>
    </submittedName>
</protein>
<name>A0A1L9RNL1_ASPWE</name>
<dbReference type="EMBL" id="KV878211">
    <property type="protein sequence ID" value="OJJ36539.1"/>
    <property type="molecule type" value="Genomic_DNA"/>
</dbReference>
<organism evidence="1 2">
    <name type="scientific">Aspergillus wentii DTO 134E9</name>
    <dbReference type="NCBI Taxonomy" id="1073089"/>
    <lineage>
        <taxon>Eukaryota</taxon>
        <taxon>Fungi</taxon>
        <taxon>Dikarya</taxon>
        <taxon>Ascomycota</taxon>
        <taxon>Pezizomycotina</taxon>
        <taxon>Eurotiomycetes</taxon>
        <taxon>Eurotiomycetidae</taxon>
        <taxon>Eurotiales</taxon>
        <taxon>Aspergillaceae</taxon>
        <taxon>Aspergillus</taxon>
        <taxon>Aspergillus subgen. Cremei</taxon>
    </lineage>
</organism>
<reference evidence="2" key="1">
    <citation type="journal article" date="2017" name="Genome Biol.">
        <title>Comparative genomics reveals high biological diversity and specific adaptations in the industrially and medically important fungal genus Aspergillus.</title>
        <authorList>
            <person name="de Vries R.P."/>
            <person name="Riley R."/>
            <person name="Wiebenga A."/>
            <person name="Aguilar-Osorio G."/>
            <person name="Amillis S."/>
            <person name="Uchima C.A."/>
            <person name="Anderluh G."/>
            <person name="Asadollahi M."/>
            <person name="Askin M."/>
            <person name="Barry K."/>
            <person name="Battaglia E."/>
            <person name="Bayram O."/>
            <person name="Benocci T."/>
            <person name="Braus-Stromeyer S.A."/>
            <person name="Caldana C."/>
            <person name="Canovas D."/>
            <person name="Cerqueira G.C."/>
            <person name="Chen F."/>
            <person name="Chen W."/>
            <person name="Choi C."/>
            <person name="Clum A."/>
            <person name="Dos Santos R.A."/>
            <person name="Damasio A.R."/>
            <person name="Diallinas G."/>
            <person name="Emri T."/>
            <person name="Fekete E."/>
            <person name="Flipphi M."/>
            <person name="Freyberg S."/>
            <person name="Gallo A."/>
            <person name="Gournas C."/>
            <person name="Habgood R."/>
            <person name="Hainaut M."/>
            <person name="Harispe M.L."/>
            <person name="Henrissat B."/>
            <person name="Hilden K.S."/>
            <person name="Hope R."/>
            <person name="Hossain A."/>
            <person name="Karabika E."/>
            <person name="Karaffa L."/>
            <person name="Karanyi Z."/>
            <person name="Krasevec N."/>
            <person name="Kuo A."/>
            <person name="Kusch H."/>
            <person name="LaButti K."/>
            <person name="Lagendijk E.L."/>
            <person name="Lapidus A."/>
            <person name="Levasseur A."/>
            <person name="Lindquist E."/>
            <person name="Lipzen A."/>
            <person name="Logrieco A.F."/>
            <person name="MacCabe A."/>
            <person name="Maekelae M.R."/>
            <person name="Malavazi I."/>
            <person name="Melin P."/>
            <person name="Meyer V."/>
            <person name="Mielnichuk N."/>
            <person name="Miskei M."/>
            <person name="Molnar A.P."/>
            <person name="Mule G."/>
            <person name="Ngan C.Y."/>
            <person name="Orejas M."/>
            <person name="Orosz E."/>
            <person name="Ouedraogo J.P."/>
            <person name="Overkamp K.M."/>
            <person name="Park H.-S."/>
            <person name="Perrone G."/>
            <person name="Piumi F."/>
            <person name="Punt P.J."/>
            <person name="Ram A.F."/>
            <person name="Ramon A."/>
            <person name="Rauscher S."/>
            <person name="Record E."/>
            <person name="Riano-Pachon D.M."/>
            <person name="Robert V."/>
            <person name="Roehrig J."/>
            <person name="Ruller R."/>
            <person name="Salamov A."/>
            <person name="Salih N.S."/>
            <person name="Samson R.A."/>
            <person name="Sandor E."/>
            <person name="Sanguinetti M."/>
            <person name="Schuetze T."/>
            <person name="Sepcic K."/>
            <person name="Shelest E."/>
            <person name="Sherlock G."/>
            <person name="Sophianopoulou V."/>
            <person name="Squina F.M."/>
            <person name="Sun H."/>
            <person name="Susca A."/>
            <person name="Todd R.B."/>
            <person name="Tsang A."/>
            <person name="Unkles S.E."/>
            <person name="van de Wiele N."/>
            <person name="van Rossen-Uffink D."/>
            <person name="Oliveira J.V."/>
            <person name="Vesth T.C."/>
            <person name="Visser J."/>
            <person name="Yu J.-H."/>
            <person name="Zhou M."/>
            <person name="Andersen M.R."/>
            <person name="Archer D.B."/>
            <person name="Baker S.E."/>
            <person name="Benoit I."/>
            <person name="Brakhage A.A."/>
            <person name="Braus G.H."/>
            <person name="Fischer R."/>
            <person name="Frisvad J.C."/>
            <person name="Goldman G.H."/>
            <person name="Houbraken J."/>
            <person name="Oakley B."/>
            <person name="Pocsi I."/>
            <person name="Scazzocchio C."/>
            <person name="Seiboth B."/>
            <person name="vanKuyk P.A."/>
            <person name="Wortman J."/>
            <person name="Dyer P.S."/>
            <person name="Grigoriev I.V."/>
        </authorList>
    </citation>
    <scope>NUCLEOTIDE SEQUENCE [LARGE SCALE GENOMIC DNA]</scope>
    <source>
        <strain evidence="2">DTO 134E9</strain>
    </source>
</reference>
<proteinExistence type="predicted"/>
<dbReference type="AlphaFoldDB" id="A0A1L9RNL1"/>
<gene>
    <name evidence="1" type="ORF">ASPWEDRAFT_170053</name>
</gene>
<dbReference type="OrthoDB" id="422736at2759"/>
<evidence type="ECO:0000313" key="1">
    <source>
        <dbReference type="EMBL" id="OJJ36539.1"/>
    </source>
</evidence>
<dbReference type="PANTHER" id="PTHR36587:SF2">
    <property type="entry name" value="EXPRESSION SITE-ASSOCIATED GENE 3 (ESAG3)-LIKE PROTEIN"/>
    <property type="match status" value="1"/>
</dbReference>
<dbReference type="PANTHER" id="PTHR36587">
    <property type="entry name" value="EXPRESSION SITE-ASSOCIATED GENE 3 (ESAG3)-LIKE PROTEIN"/>
    <property type="match status" value="1"/>
</dbReference>
<dbReference type="CDD" id="cd22997">
    <property type="entry name" value="GT_LH"/>
    <property type="match status" value="1"/>
</dbReference>
<dbReference type="VEuPathDB" id="FungiDB:ASPWEDRAFT_170053"/>
<dbReference type="GeneID" id="63746407"/>
<sequence length="601" mass="69032">MATLGAPGPMVDHHHSLQSMVTTLWRQVNYHRPRTRIAKALSVTVAICLFLILFSSRSSGPTVNYYTKFPSHYPTKERSEDALILSDEAIALNNGTLPSSIQKTTSSFHLVLPARRTSPALCRTVTSAMIMDFPPPTLINYGKKPGRDSTDYDDMAEMVTGVYEYLKNTPHIKDEDLALVADGLDFFFQLPAEVLVKRFQNLLRENNLKLQKKYGFATVENTSDKGGKPEIVQKYMQRVLFGAGKACFPNMERDVGCVTVPQSSLPPDVYGWKTDIHPDGVFLNRPRWLTPGAVIGQVGDLKLIYAEILHSIKQRRNRNGDHLALTQIFGRQEYVRELERQRTSNRAKEWLYSQIGISDATNITDAYTPYLETGRRYEFGIGVDYESRIFFNSESSHWDVEWFRYNNINRTSEIQGQFGIPRERRLLLPTDLEAENLESPFTQRRLAKEEMTNLPYNETLDDLPNSKKTSWHNIRLMTNVHSTTVPAMLHMEDDDYLRDSWWEQMWFYPWARALLRKYMRSPRGLAVAQSALRGGQDWWDMRGGRGGVWTDRGEWIDYGEMCGGYARDIFNDGFGPWGKENGEDDEEPVYNQFGNLVKGHE</sequence>
<accession>A0A1L9RNL1</accession>
<evidence type="ECO:0000313" key="2">
    <source>
        <dbReference type="Proteomes" id="UP000184383"/>
    </source>
</evidence>
<keyword evidence="2" id="KW-1185">Reference proteome</keyword>
<dbReference type="Proteomes" id="UP000184383">
    <property type="component" value="Unassembled WGS sequence"/>
</dbReference>
<dbReference type="RefSeq" id="XP_040690215.1">
    <property type="nucleotide sequence ID" value="XM_040830559.1"/>
</dbReference>